<dbReference type="GO" id="GO:0003700">
    <property type="term" value="F:DNA-binding transcription factor activity"/>
    <property type="evidence" value="ECO:0007669"/>
    <property type="project" value="InterPro"/>
</dbReference>
<dbReference type="PRINTS" id="PR00032">
    <property type="entry name" value="HTHARAC"/>
</dbReference>
<protein>
    <submittedName>
        <fullName evidence="5">AraC family transcriptional regulator</fullName>
    </submittedName>
</protein>
<dbReference type="PROSITE" id="PS01124">
    <property type="entry name" value="HTH_ARAC_FAMILY_2"/>
    <property type="match status" value="1"/>
</dbReference>
<dbReference type="AlphaFoldDB" id="A0A6S6QT05"/>
<dbReference type="Gene3D" id="1.10.10.60">
    <property type="entry name" value="Homeodomain-like"/>
    <property type="match status" value="1"/>
</dbReference>
<organism evidence="5 6">
    <name type="scientific">Terrihabitans soli</name>
    <dbReference type="NCBI Taxonomy" id="708113"/>
    <lineage>
        <taxon>Bacteria</taxon>
        <taxon>Pseudomonadati</taxon>
        <taxon>Pseudomonadota</taxon>
        <taxon>Alphaproteobacteria</taxon>
        <taxon>Hyphomicrobiales</taxon>
        <taxon>Terrihabitans</taxon>
    </lineage>
</organism>
<proteinExistence type="predicted"/>
<evidence type="ECO:0000256" key="2">
    <source>
        <dbReference type="ARBA" id="ARBA00023125"/>
    </source>
</evidence>
<dbReference type="SUPFAM" id="SSF46689">
    <property type="entry name" value="Homeodomain-like"/>
    <property type="match status" value="1"/>
</dbReference>
<keyword evidence="3" id="KW-0804">Transcription</keyword>
<keyword evidence="2" id="KW-0238">DNA-binding</keyword>
<gene>
    <name evidence="5" type="ORF">IZ6_09160</name>
</gene>
<accession>A0A6S6QT05</accession>
<dbReference type="GO" id="GO:0043565">
    <property type="term" value="F:sequence-specific DNA binding"/>
    <property type="evidence" value="ECO:0007669"/>
    <property type="project" value="InterPro"/>
</dbReference>
<evidence type="ECO:0000256" key="1">
    <source>
        <dbReference type="ARBA" id="ARBA00023015"/>
    </source>
</evidence>
<evidence type="ECO:0000313" key="6">
    <source>
        <dbReference type="Proteomes" id="UP000515317"/>
    </source>
</evidence>
<dbReference type="RefSeq" id="WP_222876830.1">
    <property type="nucleotide sequence ID" value="NZ_AP023361.1"/>
</dbReference>
<dbReference type="PANTHER" id="PTHR46796:SF6">
    <property type="entry name" value="ARAC SUBFAMILY"/>
    <property type="match status" value="1"/>
</dbReference>
<evidence type="ECO:0000259" key="4">
    <source>
        <dbReference type="PROSITE" id="PS01124"/>
    </source>
</evidence>
<dbReference type="Proteomes" id="UP000515317">
    <property type="component" value="Chromosome"/>
</dbReference>
<dbReference type="InterPro" id="IPR009057">
    <property type="entry name" value="Homeodomain-like_sf"/>
</dbReference>
<dbReference type="InterPro" id="IPR018060">
    <property type="entry name" value="HTH_AraC"/>
</dbReference>
<dbReference type="InterPro" id="IPR050204">
    <property type="entry name" value="AraC_XylS_family_regulators"/>
</dbReference>
<reference evidence="5 6" key="1">
    <citation type="submission" date="2020-08" db="EMBL/GenBank/DDBJ databases">
        <title>Genome sequence of Rhizobiales bacterium strain IZ6.</title>
        <authorList>
            <person name="Nakai R."/>
            <person name="Naganuma T."/>
        </authorList>
    </citation>
    <scope>NUCLEOTIDE SEQUENCE [LARGE SCALE GENOMIC DNA]</scope>
    <source>
        <strain evidence="5 6">IZ6</strain>
    </source>
</reference>
<keyword evidence="1" id="KW-0805">Transcription regulation</keyword>
<evidence type="ECO:0000313" key="5">
    <source>
        <dbReference type="EMBL" id="BCJ90181.1"/>
    </source>
</evidence>
<dbReference type="KEGG" id="tso:IZ6_09160"/>
<feature type="domain" description="HTH araC/xylS-type" evidence="4">
    <location>
        <begin position="210"/>
        <end position="310"/>
    </location>
</feature>
<dbReference type="SMART" id="SM00342">
    <property type="entry name" value="HTH_ARAC"/>
    <property type="match status" value="1"/>
</dbReference>
<dbReference type="InterPro" id="IPR020449">
    <property type="entry name" value="Tscrpt_reg_AraC-type_HTH"/>
</dbReference>
<name>A0A6S6QT05_9HYPH</name>
<sequence>MRYLFSTDDMEPAGRFEGFRDAARKLFQLDISADPSLPYRGKVDLQIGGPAVFGQVLGSASEFFRTPELTRQTEEGAWLLMTRTGLMHVRHGDIDCDLEPGEAIIFNSIKPHAGSSIGESDTWIVQVSDTQLRALGLSDAGERTALLKKDNPIAKLIAGVFEAFDTSDTDALLSQPTALYLTDLIALALQASGDGRDIAQARGLKAARLRAVLDDIKRYFSKPDLDAADIAARLGVTPRYVHLLLEDTGRTLSEHVLDRRLAAAWHMLRDPAQRGQRIADIAFSVGFTDLSYFNRTYRRRFGETPSDTRS</sequence>
<dbReference type="PANTHER" id="PTHR46796">
    <property type="entry name" value="HTH-TYPE TRANSCRIPTIONAL ACTIVATOR RHAS-RELATED"/>
    <property type="match status" value="1"/>
</dbReference>
<dbReference type="EMBL" id="AP023361">
    <property type="protein sequence ID" value="BCJ90181.1"/>
    <property type="molecule type" value="Genomic_DNA"/>
</dbReference>
<keyword evidence="6" id="KW-1185">Reference proteome</keyword>
<dbReference type="Pfam" id="PF12833">
    <property type="entry name" value="HTH_18"/>
    <property type="match status" value="1"/>
</dbReference>
<evidence type="ECO:0000256" key="3">
    <source>
        <dbReference type="ARBA" id="ARBA00023163"/>
    </source>
</evidence>